<evidence type="ECO:0000256" key="1">
    <source>
        <dbReference type="ARBA" id="ARBA00006484"/>
    </source>
</evidence>
<evidence type="ECO:0000259" key="4">
    <source>
        <dbReference type="SMART" id="SM00822"/>
    </source>
</evidence>
<organism evidence="5 6">
    <name type="scientific">Asaia siamensis</name>
    <dbReference type="NCBI Taxonomy" id="110479"/>
    <lineage>
        <taxon>Bacteria</taxon>
        <taxon>Pseudomonadati</taxon>
        <taxon>Pseudomonadota</taxon>
        <taxon>Alphaproteobacteria</taxon>
        <taxon>Acetobacterales</taxon>
        <taxon>Acetobacteraceae</taxon>
        <taxon>Asaia</taxon>
    </lineage>
</organism>
<dbReference type="PRINTS" id="PR00080">
    <property type="entry name" value="SDRFAMILY"/>
</dbReference>
<proteinExistence type="inferred from homology"/>
<dbReference type="PRINTS" id="PR00081">
    <property type="entry name" value="GDHRDH"/>
</dbReference>
<dbReference type="Proteomes" id="UP000637769">
    <property type="component" value="Unassembled WGS sequence"/>
</dbReference>
<evidence type="ECO:0000256" key="2">
    <source>
        <dbReference type="ARBA" id="ARBA00023002"/>
    </source>
</evidence>
<evidence type="ECO:0000256" key="3">
    <source>
        <dbReference type="RuleBase" id="RU000363"/>
    </source>
</evidence>
<dbReference type="InterPro" id="IPR057326">
    <property type="entry name" value="KR_dom"/>
</dbReference>
<evidence type="ECO:0000313" key="5">
    <source>
        <dbReference type="EMBL" id="GGC32258.1"/>
    </source>
</evidence>
<dbReference type="PROSITE" id="PS00061">
    <property type="entry name" value="ADH_SHORT"/>
    <property type="match status" value="1"/>
</dbReference>
<dbReference type="RefSeq" id="WP_188426375.1">
    <property type="nucleotide sequence ID" value="NZ_BMCH01000004.1"/>
</dbReference>
<comment type="similarity">
    <text evidence="1 3">Belongs to the short-chain dehydrogenases/reductases (SDR) family.</text>
</comment>
<dbReference type="EMBL" id="BMCH01000004">
    <property type="protein sequence ID" value="GGC32258.1"/>
    <property type="molecule type" value="Genomic_DNA"/>
</dbReference>
<gene>
    <name evidence="5" type="primary">wcbP</name>
    <name evidence="5" type="ORF">GCM10007207_17190</name>
</gene>
<dbReference type="SUPFAM" id="SSF51735">
    <property type="entry name" value="NAD(P)-binding Rossmann-fold domains"/>
    <property type="match status" value="1"/>
</dbReference>
<accession>A0ABQ1M0D7</accession>
<evidence type="ECO:0000313" key="6">
    <source>
        <dbReference type="Proteomes" id="UP000637769"/>
    </source>
</evidence>
<dbReference type="PANTHER" id="PTHR44196">
    <property type="entry name" value="DEHYDROGENASE/REDUCTASE SDR FAMILY MEMBER 7B"/>
    <property type="match status" value="1"/>
</dbReference>
<keyword evidence="6" id="KW-1185">Reference proteome</keyword>
<name>A0ABQ1M0D7_9PROT</name>
<dbReference type="Gene3D" id="3.40.50.720">
    <property type="entry name" value="NAD(P)-binding Rossmann-like Domain"/>
    <property type="match status" value="1"/>
</dbReference>
<dbReference type="PANTHER" id="PTHR44196:SF1">
    <property type="entry name" value="DEHYDROGENASE_REDUCTASE SDR FAMILY MEMBER 7B"/>
    <property type="match status" value="1"/>
</dbReference>
<comment type="caution">
    <text evidence="5">The sequence shown here is derived from an EMBL/GenBank/DDBJ whole genome shotgun (WGS) entry which is preliminary data.</text>
</comment>
<dbReference type="SMART" id="SM00822">
    <property type="entry name" value="PKS_KR"/>
    <property type="match status" value="1"/>
</dbReference>
<dbReference type="InterPro" id="IPR020904">
    <property type="entry name" value="Sc_DH/Rdtase_CS"/>
</dbReference>
<dbReference type="InterPro" id="IPR036291">
    <property type="entry name" value="NAD(P)-bd_dom_sf"/>
</dbReference>
<dbReference type="Pfam" id="PF00106">
    <property type="entry name" value="adh_short"/>
    <property type="match status" value="1"/>
</dbReference>
<sequence>MSRPERFAKGQFAPDHALITGASGGLGRALALHYARTGTHLTLWGRNRQRLEAVASACSQRGSTVTCHVLALDDLDAGITQFRQDDARKPVDLLVLNAGVSDIRPEGALTETLEAVKEAALINYASPVTLATEAASVMAPRKKGRIVMIGSVAAHHDLPFASAYSSSKAGLGRFATCLHAAMAPHKVGVTLIEPGYIDTAMSRRLDGARPFLVTAEKAAALIADAAARKKAVLIFPRLFSLLKLVSILVPRPIAHRLLRLARVKQKAL</sequence>
<dbReference type="InterPro" id="IPR002347">
    <property type="entry name" value="SDR_fam"/>
</dbReference>
<feature type="domain" description="Ketoreductase" evidence="4">
    <location>
        <begin position="15"/>
        <end position="200"/>
    </location>
</feature>
<keyword evidence="2" id="KW-0560">Oxidoreductase</keyword>
<protein>
    <submittedName>
        <fullName evidence="5">Capsular polysaccharide biosynthesis dehydrogenase/reductase</fullName>
    </submittedName>
</protein>
<reference evidence="6" key="1">
    <citation type="journal article" date="2019" name="Int. J. Syst. Evol. Microbiol.">
        <title>The Global Catalogue of Microorganisms (GCM) 10K type strain sequencing project: providing services to taxonomists for standard genome sequencing and annotation.</title>
        <authorList>
            <consortium name="The Broad Institute Genomics Platform"/>
            <consortium name="The Broad Institute Genome Sequencing Center for Infectious Disease"/>
            <person name="Wu L."/>
            <person name="Ma J."/>
        </authorList>
    </citation>
    <scope>NUCLEOTIDE SEQUENCE [LARGE SCALE GENOMIC DNA]</scope>
    <source>
        <strain evidence="6">CCM 7132</strain>
    </source>
</reference>